<name>A0A0A9AYX3_ARUDO</name>
<sequence length="10" mass="1219">MQRRAPMTMP</sequence>
<evidence type="ECO:0000313" key="1">
    <source>
        <dbReference type="EMBL" id="JAD56954.1"/>
    </source>
</evidence>
<reference evidence="1" key="2">
    <citation type="journal article" date="2015" name="Data Brief">
        <title>Shoot transcriptome of the giant reed, Arundo donax.</title>
        <authorList>
            <person name="Barrero R.A."/>
            <person name="Guerrero F.D."/>
            <person name="Moolhuijzen P."/>
            <person name="Goolsby J.A."/>
            <person name="Tidwell J."/>
            <person name="Bellgard S.E."/>
            <person name="Bellgard M.I."/>
        </authorList>
    </citation>
    <scope>NUCLEOTIDE SEQUENCE</scope>
    <source>
        <tissue evidence="1">Shoot tissue taken approximately 20 cm above the soil surface</tissue>
    </source>
</reference>
<reference evidence="1" key="1">
    <citation type="submission" date="2014-09" db="EMBL/GenBank/DDBJ databases">
        <authorList>
            <person name="Magalhaes I.L.F."/>
            <person name="Oliveira U."/>
            <person name="Santos F.R."/>
            <person name="Vidigal T.H.D.A."/>
            <person name="Brescovit A.D."/>
            <person name="Santos A.J."/>
        </authorList>
    </citation>
    <scope>NUCLEOTIDE SEQUENCE</scope>
    <source>
        <tissue evidence="1">Shoot tissue taken approximately 20 cm above the soil surface</tissue>
    </source>
</reference>
<organism evidence="1">
    <name type="scientific">Arundo donax</name>
    <name type="common">Giant reed</name>
    <name type="synonym">Donax arundinaceus</name>
    <dbReference type="NCBI Taxonomy" id="35708"/>
    <lineage>
        <taxon>Eukaryota</taxon>
        <taxon>Viridiplantae</taxon>
        <taxon>Streptophyta</taxon>
        <taxon>Embryophyta</taxon>
        <taxon>Tracheophyta</taxon>
        <taxon>Spermatophyta</taxon>
        <taxon>Magnoliopsida</taxon>
        <taxon>Liliopsida</taxon>
        <taxon>Poales</taxon>
        <taxon>Poaceae</taxon>
        <taxon>PACMAD clade</taxon>
        <taxon>Arundinoideae</taxon>
        <taxon>Arundineae</taxon>
        <taxon>Arundo</taxon>
    </lineage>
</organism>
<proteinExistence type="predicted"/>
<accession>A0A0A9AYX3</accession>
<dbReference type="EMBL" id="GBRH01240941">
    <property type="protein sequence ID" value="JAD56954.1"/>
    <property type="molecule type" value="Transcribed_RNA"/>
</dbReference>
<protein>
    <submittedName>
        <fullName evidence="1">Uncharacterized protein</fullName>
    </submittedName>
</protein>